<accession>A0A1Y4QZ07</accession>
<gene>
    <name evidence="2" type="ORF">B5E88_09820</name>
</gene>
<reference evidence="3" key="1">
    <citation type="submission" date="2017-04" db="EMBL/GenBank/DDBJ databases">
        <title>Function of individual gut microbiota members based on whole genome sequencing of pure cultures obtained from chicken caecum.</title>
        <authorList>
            <person name="Medvecky M."/>
            <person name="Cejkova D."/>
            <person name="Polansky O."/>
            <person name="Karasova D."/>
            <person name="Kubasova T."/>
            <person name="Cizek A."/>
            <person name="Rychlik I."/>
        </authorList>
    </citation>
    <scope>NUCLEOTIDE SEQUENCE [LARGE SCALE GENOMIC DNA]</scope>
    <source>
        <strain evidence="3">An144</strain>
    </source>
</reference>
<feature type="compositionally biased region" description="Basic and acidic residues" evidence="1">
    <location>
        <begin position="136"/>
        <end position="171"/>
    </location>
</feature>
<evidence type="ECO:0000313" key="2">
    <source>
        <dbReference type="EMBL" id="OUQ09483.1"/>
    </source>
</evidence>
<feature type="region of interest" description="Disordered" evidence="1">
    <location>
        <begin position="118"/>
        <end position="221"/>
    </location>
</feature>
<feature type="compositionally biased region" description="Basic and acidic residues" evidence="1">
    <location>
        <begin position="118"/>
        <end position="128"/>
    </location>
</feature>
<dbReference type="AlphaFoldDB" id="A0A1Y4QZ07"/>
<organism evidence="2 3">
    <name type="scientific">Enterococcus cecorum</name>
    <dbReference type="NCBI Taxonomy" id="44008"/>
    <lineage>
        <taxon>Bacteria</taxon>
        <taxon>Bacillati</taxon>
        <taxon>Bacillota</taxon>
        <taxon>Bacilli</taxon>
        <taxon>Lactobacillales</taxon>
        <taxon>Enterococcaceae</taxon>
        <taxon>Enterococcus</taxon>
    </lineage>
</organism>
<dbReference type="RefSeq" id="WP_087215693.1">
    <property type="nucleotide sequence ID" value="NZ_NFLC01000022.1"/>
</dbReference>
<evidence type="ECO:0000313" key="3">
    <source>
        <dbReference type="Proteomes" id="UP000196074"/>
    </source>
</evidence>
<name>A0A1Y4QZ07_9ENTE</name>
<dbReference type="Proteomes" id="UP000196074">
    <property type="component" value="Unassembled WGS sequence"/>
</dbReference>
<feature type="compositionally biased region" description="Acidic residues" evidence="1">
    <location>
        <begin position="209"/>
        <end position="221"/>
    </location>
</feature>
<comment type="caution">
    <text evidence="2">The sequence shown here is derived from an EMBL/GenBank/DDBJ whole genome shotgun (WGS) entry which is preliminary data.</text>
</comment>
<sequence>MKIITGKVTNAVLQNIDNQTITMVAIETSKNQSITFPMDTTYTPYIHLGQSMQFALEIHPIVSEIHEPSAGTLEGVFQELPFQDLKSLYGLKEEKEEVNYSFVEPSIDTNFESLRFEEYQRSQKESTDSKGAYPTPEKEAKEVQKEEKTEDKSKEKEMNDTPNIDKKENEPTKIVSPLANNIEFIEEKEEKQPKATDNAFMENNAPLPEVEDEEFEEEDEE</sequence>
<dbReference type="EMBL" id="NFLC01000022">
    <property type="protein sequence ID" value="OUQ09483.1"/>
    <property type="molecule type" value="Genomic_DNA"/>
</dbReference>
<proteinExistence type="predicted"/>
<protein>
    <submittedName>
        <fullName evidence="2">Uncharacterized protein</fullName>
    </submittedName>
</protein>
<evidence type="ECO:0000256" key="1">
    <source>
        <dbReference type="SAM" id="MobiDB-lite"/>
    </source>
</evidence>